<organism evidence="1 2">
    <name type="scientific">Gulo gulo</name>
    <name type="common">Wolverine</name>
    <name type="synonym">Gluton</name>
    <dbReference type="NCBI Taxonomy" id="48420"/>
    <lineage>
        <taxon>Eukaryota</taxon>
        <taxon>Metazoa</taxon>
        <taxon>Chordata</taxon>
        <taxon>Craniata</taxon>
        <taxon>Vertebrata</taxon>
        <taxon>Euteleostomi</taxon>
        <taxon>Mammalia</taxon>
        <taxon>Eutheria</taxon>
        <taxon>Laurasiatheria</taxon>
        <taxon>Carnivora</taxon>
        <taxon>Caniformia</taxon>
        <taxon>Musteloidea</taxon>
        <taxon>Mustelidae</taxon>
        <taxon>Guloninae</taxon>
        <taxon>Gulo</taxon>
    </lineage>
</organism>
<proteinExistence type="predicted"/>
<accession>A0A9X9M1W5</accession>
<evidence type="ECO:0000313" key="2">
    <source>
        <dbReference type="Proteomes" id="UP000269945"/>
    </source>
</evidence>
<evidence type="ECO:0000313" key="1">
    <source>
        <dbReference type="EMBL" id="VCX20102.1"/>
    </source>
</evidence>
<sequence length="42" mass="4947">MLLQGRKVERSFQSPDFSAWELCAVALVTIYHRFYLLFCPPL</sequence>
<dbReference type="Proteomes" id="UP000269945">
    <property type="component" value="Unassembled WGS sequence"/>
</dbReference>
<gene>
    <name evidence="1" type="ORF">BN2614_LOCUS6</name>
</gene>
<dbReference type="AlphaFoldDB" id="A0A9X9M1W5"/>
<dbReference type="EMBL" id="CYRY02036989">
    <property type="protein sequence ID" value="VCX20102.1"/>
    <property type="molecule type" value="Genomic_DNA"/>
</dbReference>
<keyword evidence="2" id="KW-1185">Reference proteome</keyword>
<comment type="caution">
    <text evidence="1">The sequence shown here is derived from an EMBL/GenBank/DDBJ whole genome shotgun (WGS) entry which is preliminary data.</text>
</comment>
<protein>
    <submittedName>
        <fullName evidence="1">Uncharacterized protein</fullName>
    </submittedName>
</protein>
<name>A0A9X9M1W5_GULGU</name>
<reference evidence="1 2" key="1">
    <citation type="submission" date="2018-10" db="EMBL/GenBank/DDBJ databases">
        <authorList>
            <person name="Ekblom R."/>
            <person name="Jareborg N."/>
        </authorList>
    </citation>
    <scope>NUCLEOTIDE SEQUENCE [LARGE SCALE GENOMIC DNA]</scope>
    <source>
        <tissue evidence="1">Muscle</tissue>
    </source>
</reference>